<proteinExistence type="predicted"/>
<feature type="compositionally biased region" description="Polar residues" evidence="1">
    <location>
        <begin position="115"/>
        <end position="134"/>
    </location>
</feature>
<name>A0AAE0TX85_9PEZI</name>
<evidence type="ECO:0000256" key="1">
    <source>
        <dbReference type="SAM" id="MobiDB-lite"/>
    </source>
</evidence>
<accession>A0AAE0TX85</accession>
<protein>
    <submittedName>
        <fullName evidence="2">Uncharacterized protein</fullName>
    </submittedName>
</protein>
<keyword evidence="3" id="KW-1185">Reference proteome</keyword>
<gene>
    <name evidence="2" type="ORF">B0T24DRAFT_587545</name>
</gene>
<dbReference type="EMBL" id="JAULSN010000001">
    <property type="protein sequence ID" value="KAK3382821.1"/>
    <property type="molecule type" value="Genomic_DNA"/>
</dbReference>
<organism evidence="2 3">
    <name type="scientific">Lasiosphaeria ovina</name>
    <dbReference type="NCBI Taxonomy" id="92902"/>
    <lineage>
        <taxon>Eukaryota</taxon>
        <taxon>Fungi</taxon>
        <taxon>Dikarya</taxon>
        <taxon>Ascomycota</taxon>
        <taxon>Pezizomycotina</taxon>
        <taxon>Sordariomycetes</taxon>
        <taxon>Sordariomycetidae</taxon>
        <taxon>Sordariales</taxon>
        <taxon>Lasiosphaeriaceae</taxon>
        <taxon>Lasiosphaeria</taxon>
    </lineage>
</organism>
<feature type="region of interest" description="Disordered" evidence="1">
    <location>
        <begin position="84"/>
        <end position="231"/>
    </location>
</feature>
<reference evidence="2" key="2">
    <citation type="submission" date="2023-06" db="EMBL/GenBank/DDBJ databases">
        <authorList>
            <consortium name="Lawrence Berkeley National Laboratory"/>
            <person name="Haridas S."/>
            <person name="Hensen N."/>
            <person name="Bonometti L."/>
            <person name="Westerberg I."/>
            <person name="Brannstrom I.O."/>
            <person name="Guillou S."/>
            <person name="Cros-Aarteil S."/>
            <person name="Calhoun S."/>
            <person name="Kuo A."/>
            <person name="Mondo S."/>
            <person name="Pangilinan J."/>
            <person name="Riley R."/>
            <person name="Labutti K."/>
            <person name="Andreopoulos B."/>
            <person name="Lipzen A."/>
            <person name="Chen C."/>
            <person name="Yanf M."/>
            <person name="Daum C."/>
            <person name="Ng V."/>
            <person name="Clum A."/>
            <person name="Steindorff A."/>
            <person name="Ohm R."/>
            <person name="Martin F."/>
            <person name="Silar P."/>
            <person name="Natvig D."/>
            <person name="Lalanne C."/>
            <person name="Gautier V."/>
            <person name="Ament-Velasquez S.L."/>
            <person name="Kruys A."/>
            <person name="Hutchinson M.I."/>
            <person name="Powell A.J."/>
            <person name="Barry K."/>
            <person name="Miller A.N."/>
            <person name="Grigoriev I.V."/>
            <person name="Debuchy R."/>
            <person name="Gladieux P."/>
            <person name="Thoren M.H."/>
            <person name="Johannesson H."/>
        </authorList>
    </citation>
    <scope>NUCLEOTIDE SEQUENCE</scope>
    <source>
        <strain evidence="2">CBS 958.72</strain>
    </source>
</reference>
<dbReference type="AlphaFoldDB" id="A0AAE0TX85"/>
<dbReference type="Proteomes" id="UP001287356">
    <property type="component" value="Unassembled WGS sequence"/>
</dbReference>
<sequence length="514" mass="56224">MSNIPQTTYEACEGQGRPVSRRLTILTRSSEYSELSESTDHQSSLDLNLTSRYTCKGSVGKEGALRQMALSSLEAEGWLRHSQMNPYHASTPPPEDDETTQDHLMNGIGCHFPSKSPSRASSLTVDGESVSNHPATPRRGSADEDASGSDDNITPTATALETVLAITPTKRGPPQAAVRTSMPIFSNRPLTPSPSPRGKRGASPPATPQPVKRPRSRAQQTRSDTHFDEPGAWQAFRNARQLTAELAGSASLLARTPMTSMEAIARAQAPRHAEACSPAVNGALFEDPAEGEGRKDTSIIPIQYSLDKDEFALELHWFTEEEIEEQLAKLLRSYRRFYAAPDSLEDEASAADGDASQAAAARDALNTIFVGRLDLVLEGDESWDGGEGKDFLLLQEEEDVLNAFMMWIREMAIPSQTHVEVIQDMRGCISRLMQLTVEPASSEGSQKTAAFIKKITNRLPLDDLPGVRGSGPPTRSAGGALSWDYADIFCGLEQSEREQLRVAWENFRLRDDIV</sequence>
<evidence type="ECO:0000313" key="2">
    <source>
        <dbReference type="EMBL" id="KAK3382821.1"/>
    </source>
</evidence>
<reference evidence="2" key="1">
    <citation type="journal article" date="2023" name="Mol. Phylogenet. Evol.">
        <title>Genome-scale phylogeny and comparative genomics of the fungal order Sordariales.</title>
        <authorList>
            <person name="Hensen N."/>
            <person name="Bonometti L."/>
            <person name="Westerberg I."/>
            <person name="Brannstrom I.O."/>
            <person name="Guillou S."/>
            <person name="Cros-Aarteil S."/>
            <person name="Calhoun S."/>
            <person name="Haridas S."/>
            <person name="Kuo A."/>
            <person name="Mondo S."/>
            <person name="Pangilinan J."/>
            <person name="Riley R."/>
            <person name="LaButti K."/>
            <person name="Andreopoulos B."/>
            <person name="Lipzen A."/>
            <person name="Chen C."/>
            <person name="Yan M."/>
            <person name="Daum C."/>
            <person name="Ng V."/>
            <person name="Clum A."/>
            <person name="Steindorff A."/>
            <person name="Ohm R.A."/>
            <person name="Martin F."/>
            <person name="Silar P."/>
            <person name="Natvig D.O."/>
            <person name="Lalanne C."/>
            <person name="Gautier V."/>
            <person name="Ament-Velasquez S.L."/>
            <person name="Kruys A."/>
            <person name="Hutchinson M.I."/>
            <person name="Powell A.J."/>
            <person name="Barry K."/>
            <person name="Miller A.N."/>
            <person name="Grigoriev I.V."/>
            <person name="Debuchy R."/>
            <person name="Gladieux P."/>
            <person name="Hiltunen Thoren M."/>
            <person name="Johannesson H."/>
        </authorList>
    </citation>
    <scope>NUCLEOTIDE SEQUENCE</scope>
    <source>
        <strain evidence="2">CBS 958.72</strain>
    </source>
</reference>
<evidence type="ECO:0000313" key="3">
    <source>
        <dbReference type="Proteomes" id="UP001287356"/>
    </source>
</evidence>
<comment type="caution">
    <text evidence="2">The sequence shown here is derived from an EMBL/GenBank/DDBJ whole genome shotgun (WGS) entry which is preliminary data.</text>
</comment>